<feature type="compositionally biased region" description="Polar residues" evidence="7">
    <location>
        <begin position="604"/>
        <end position="618"/>
    </location>
</feature>
<evidence type="ECO:0000256" key="2">
    <source>
        <dbReference type="ARBA" id="ARBA00022737"/>
    </source>
</evidence>
<protein>
    <recommendedName>
        <fullName evidence="8">C3H1-type domain-containing protein</fullName>
    </recommendedName>
</protein>
<dbReference type="InterPro" id="IPR036855">
    <property type="entry name" value="Znf_CCCH_sf"/>
</dbReference>
<name>A0A9Q0QW43_9MAGN</name>
<keyword evidence="3 6" id="KW-0863">Zinc-finger</keyword>
<feature type="compositionally biased region" description="Basic and acidic residues" evidence="7">
    <location>
        <begin position="432"/>
        <end position="445"/>
    </location>
</feature>
<dbReference type="InterPro" id="IPR041686">
    <property type="entry name" value="Znf-CCCH_3"/>
</dbReference>
<feature type="zinc finger region" description="C3H1-type" evidence="6">
    <location>
        <begin position="20"/>
        <end position="49"/>
    </location>
</feature>
<feature type="domain" description="C3H1-type" evidence="8">
    <location>
        <begin position="20"/>
        <end position="49"/>
    </location>
</feature>
<evidence type="ECO:0000313" key="10">
    <source>
        <dbReference type="Proteomes" id="UP001141806"/>
    </source>
</evidence>
<dbReference type="SUPFAM" id="SSF90229">
    <property type="entry name" value="CCCH zinc finger"/>
    <property type="match status" value="1"/>
</dbReference>
<keyword evidence="1 6" id="KW-0479">Metal-binding</keyword>
<dbReference type="PANTHER" id="PTHR15725">
    <property type="entry name" value="ZN-FINGER, C-X8-C-X5-C-X3-H TYPE-CONTAINING"/>
    <property type="match status" value="1"/>
</dbReference>
<feature type="zinc finger region" description="C3H1-type" evidence="6">
    <location>
        <begin position="115"/>
        <end position="142"/>
    </location>
</feature>
<evidence type="ECO:0000256" key="7">
    <source>
        <dbReference type="SAM" id="MobiDB-lite"/>
    </source>
</evidence>
<dbReference type="Pfam" id="PF00642">
    <property type="entry name" value="zf-CCCH"/>
    <property type="match status" value="1"/>
</dbReference>
<evidence type="ECO:0000259" key="8">
    <source>
        <dbReference type="PROSITE" id="PS50103"/>
    </source>
</evidence>
<reference evidence="9" key="1">
    <citation type="journal article" date="2023" name="Plant J.">
        <title>The genome of the king protea, Protea cynaroides.</title>
        <authorList>
            <person name="Chang J."/>
            <person name="Duong T.A."/>
            <person name="Schoeman C."/>
            <person name="Ma X."/>
            <person name="Roodt D."/>
            <person name="Barker N."/>
            <person name="Li Z."/>
            <person name="Van de Peer Y."/>
            <person name="Mizrachi E."/>
        </authorList>
    </citation>
    <scope>NUCLEOTIDE SEQUENCE</scope>
    <source>
        <tissue evidence="9">Young leaves</tissue>
    </source>
</reference>
<dbReference type="OrthoDB" id="5395350at2759"/>
<dbReference type="PANTHER" id="PTHR15725:SF14">
    <property type="entry name" value="ZINC FINGER CCCH DOMAIN-CONTAINING PROTEIN 11A"/>
    <property type="match status" value="1"/>
</dbReference>
<evidence type="ECO:0000256" key="5">
    <source>
        <dbReference type="ARBA" id="ARBA00023125"/>
    </source>
</evidence>
<dbReference type="SMART" id="SM00356">
    <property type="entry name" value="ZnF_C3H1"/>
    <property type="match status" value="3"/>
</dbReference>
<feature type="compositionally biased region" description="Basic and acidic residues" evidence="7">
    <location>
        <begin position="635"/>
        <end position="673"/>
    </location>
</feature>
<dbReference type="GO" id="GO:0008270">
    <property type="term" value="F:zinc ion binding"/>
    <property type="evidence" value="ECO:0007669"/>
    <property type="project" value="UniProtKB-KW"/>
</dbReference>
<dbReference type="EMBL" id="JAMYWD010000004">
    <property type="protein sequence ID" value="KAJ4973920.1"/>
    <property type="molecule type" value="Genomic_DNA"/>
</dbReference>
<feature type="compositionally biased region" description="Acidic residues" evidence="7">
    <location>
        <begin position="702"/>
        <end position="753"/>
    </location>
</feature>
<evidence type="ECO:0000256" key="3">
    <source>
        <dbReference type="ARBA" id="ARBA00022771"/>
    </source>
</evidence>
<keyword evidence="10" id="KW-1185">Reference proteome</keyword>
<feature type="zinc finger region" description="C3H1-type" evidence="6">
    <location>
        <begin position="51"/>
        <end position="77"/>
    </location>
</feature>
<feature type="region of interest" description="Disordered" evidence="7">
    <location>
        <begin position="159"/>
        <end position="217"/>
    </location>
</feature>
<feature type="compositionally biased region" description="Basic and acidic residues" evidence="7">
    <location>
        <begin position="498"/>
        <end position="510"/>
    </location>
</feature>
<sequence>MEAVARDSSQPVSTAEEESLKRNTDCVYFLASPLTCKKGSECEYRHSEAARINPRDCWYWMNGNCLNPKCAFRHPPLDGLIGTPGAPSVGLSVPTSQSVASPQMPPGHTPAYSLGKPAVPCYYFQKGLCLKGDKCTFMHGPQPINDAPPQPHVPKAATTIAEPQNPKKTYGGLERQQTAQENIRKSVQVPPPPKPAMKPETSPPENSVVKRNMLPPTALDDVRPKYVMTNNPLIASDNSVPRVQRSRQAQSFDDPVFLDAKETDELLRESSPGFDVLVDDELRDSDYYRTEDEYRRTVSNEGRRLNPVNDFDYDRSVDYAPVAKYDQEPYDDPHGYDPYGQVQDQYAWRQRRASSERTQRSSMPEKRGYSRIESLDQIDESDLRRRLSKQRRVNGSRSAVSPDHRADVHWRDERERERERRHIQDQRSQGRSWRDSRHIPHENSRSSRLQGRLTLPGRSSPDSNQNDSRSEREIDRGRIRSRLSPGRPPMSSHHGRHEGRIKWQVQDDSREARNIRGAANRRDELDINTSGFAGPKSLAELKSTKVSESTEARHAKVRQVSHHKEQENFKLGQVVGHQESEVSLLFEGPKPLSEILKRKRKAETASSWNSTVSRNGQLDSPKEKGQIITGSSRMSAERKAVHTSEPEKETNHQTRSSKEEPRYSDAEPDKAAEENEEGQITTEGDDVVHEGESSDTRKGTELETEDGMMVDDAMEDQELDNFDHEDGEYDYEQADGGDDENVDPEEYFDDEDGDDFAKKIGVMFS</sequence>
<feature type="compositionally biased region" description="Basic and acidic residues" evidence="7">
    <location>
        <begin position="686"/>
        <end position="701"/>
    </location>
</feature>
<feature type="region of interest" description="Disordered" evidence="7">
    <location>
        <begin position="527"/>
        <end position="573"/>
    </location>
</feature>
<evidence type="ECO:0000313" key="9">
    <source>
        <dbReference type="EMBL" id="KAJ4973920.1"/>
    </source>
</evidence>
<feature type="domain" description="C3H1-type" evidence="8">
    <location>
        <begin position="115"/>
        <end position="142"/>
    </location>
</feature>
<feature type="region of interest" description="Disordered" evidence="7">
    <location>
        <begin position="347"/>
        <end position="374"/>
    </location>
</feature>
<evidence type="ECO:0000256" key="4">
    <source>
        <dbReference type="ARBA" id="ARBA00022833"/>
    </source>
</evidence>
<accession>A0A9Q0QW43</accession>
<keyword evidence="5" id="KW-0238">DNA-binding</keyword>
<proteinExistence type="predicted"/>
<feature type="compositionally biased region" description="Basic and acidic residues" evidence="7">
    <location>
        <begin position="294"/>
        <end position="304"/>
    </location>
</feature>
<feature type="compositionally biased region" description="Basic and acidic residues" evidence="7">
    <location>
        <begin position="353"/>
        <end position="374"/>
    </location>
</feature>
<dbReference type="Gene3D" id="4.10.1000.10">
    <property type="entry name" value="Zinc finger, CCCH-type"/>
    <property type="match status" value="2"/>
</dbReference>
<dbReference type="AlphaFoldDB" id="A0A9Q0QW43"/>
<dbReference type="FunFam" id="4.10.1000.10:FF:000021">
    <property type="entry name" value="Zinc finger CCCH domain-containing protein 17"/>
    <property type="match status" value="1"/>
</dbReference>
<keyword evidence="4 6" id="KW-0862">Zinc</keyword>
<feature type="region of interest" description="Disordered" evidence="7">
    <location>
        <begin position="597"/>
        <end position="753"/>
    </location>
</feature>
<organism evidence="9 10">
    <name type="scientific">Protea cynaroides</name>
    <dbReference type="NCBI Taxonomy" id="273540"/>
    <lineage>
        <taxon>Eukaryota</taxon>
        <taxon>Viridiplantae</taxon>
        <taxon>Streptophyta</taxon>
        <taxon>Embryophyta</taxon>
        <taxon>Tracheophyta</taxon>
        <taxon>Spermatophyta</taxon>
        <taxon>Magnoliopsida</taxon>
        <taxon>Proteales</taxon>
        <taxon>Proteaceae</taxon>
        <taxon>Protea</taxon>
    </lineage>
</organism>
<evidence type="ECO:0000256" key="1">
    <source>
        <dbReference type="ARBA" id="ARBA00022723"/>
    </source>
</evidence>
<keyword evidence="2" id="KW-0677">Repeat</keyword>
<dbReference type="Pfam" id="PF15663">
    <property type="entry name" value="zf-CCCH_3"/>
    <property type="match status" value="1"/>
</dbReference>
<dbReference type="Proteomes" id="UP001141806">
    <property type="component" value="Unassembled WGS sequence"/>
</dbReference>
<feature type="compositionally biased region" description="Basic and acidic residues" evidence="7">
    <location>
        <begin position="468"/>
        <end position="478"/>
    </location>
</feature>
<evidence type="ECO:0000256" key="6">
    <source>
        <dbReference type="PROSITE-ProRule" id="PRU00723"/>
    </source>
</evidence>
<dbReference type="PROSITE" id="PS50103">
    <property type="entry name" value="ZF_C3H1"/>
    <property type="match status" value="3"/>
</dbReference>
<feature type="compositionally biased region" description="Basic and acidic residues" evidence="7">
    <location>
        <begin position="402"/>
        <end position="425"/>
    </location>
</feature>
<feature type="domain" description="C3H1-type" evidence="8">
    <location>
        <begin position="51"/>
        <end position="77"/>
    </location>
</feature>
<feature type="region of interest" description="Disordered" evidence="7">
    <location>
        <begin position="294"/>
        <end position="313"/>
    </location>
</feature>
<dbReference type="GO" id="GO:0003677">
    <property type="term" value="F:DNA binding"/>
    <property type="evidence" value="ECO:0007669"/>
    <property type="project" value="UniProtKB-KW"/>
</dbReference>
<feature type="region of interest" description="Disordered" evidence="7">
    <location>
        <begin position="386"/>
        <end position="510"/>
    </location>
</feature>
<dbReference type="InterPro" id="IPR000571">
    <property type="entry name" value="Znf_CCCH"/>
</dbReference>
<gene>
    <name evidence="9" type="ORF">NE237_007094</name>
</gene>
<feature type="compositionally biased region" description="Basic and acidic residues" evidence="7">
    <location>
        <begin position="542"/>
        <end position="554"/>
    </location>
</feature>
<dbReference type="GO" id="GO:0003729">
    <property type="term" value="F:mRNA binding"/>
    <property type="evidence" value="ECO:0007669"/>
    <property type="project" value="TreeGrafter"/>
</dbReference>
<comment type="caution">
    <text evidence="9">The sequence shown here is derived from an EMBL/GenBank/DDBJ whole genome shotgun (WGS) entry which is preliminary data.</text>
</comment>